<dbReference type="PANTHER" id="PTHR23024">
    <property type="entry name" value="ARYLACETAMIDE DEACETYLASE"/>
    <property type="match status" value="1"/>
</dbReference>
<protein>
    <recommendedName>
        <fullName evidence="1">Alpha/beta hydrolase fold-3 domain-containing protein</fullName>
    </recommendedName>
</protein>
<accession>A0A5J9U3H5</accession>
<keyword evidence="3" id="KW-1185">Reference proteome</keyword>
<dbReference type="GO" id="GO:0016787">
    <property type="term" value="F:hydrolase activity"/>
    <property type="evidence" value="ECO:0007669"/>
    <property type="project" value="InterPro"/>
</dbReference>
<reference evidence="2 3" key="1">
    <citation type="journal article" date="2019" name="Sci. Rep.">
        <title>A high-quality genome of Eragrostis curvula grass provides insights into Poaceae evolution and supports new strategies to enhance forage quality.</title>
        <authorList>
            <person name="Carballo J."/>
            <person name="Santos B.A.C.M."/>
            <person name="Zappacosta D."/>
            <person name="Garbus I."/>
            <person name="Selva J.P."/>
            <person name="Gallo C.A."/>
            <person name="Diaz A."/>
            <person name="Albertini E."/>
            <person name="Caccamo M."/>
            <person name="Echenique V."/>
        </authorList>
    </citation>
    <scope>NUCLEOTIDE SEQUENCE [LARGE SCALE GENOMIC DNA]</scope>
    <source>
        <strain evidence="3">cv. Victoria</strain>
        <tissue evidence="2">Leaf</tissue>
    </source>
</reference>
<dbReference type="OrthoDB" id="664085at2759"/>
<feature type="non-terminal residue" evidence="2">
    <location>
        <position position="1"/>
    </location>
</feature>
<evidence type="ECO:0000259" key="1">
    <source>
        <dbReference type="Pfam" id="PF07859"/>
    </source>
</evidence>
<proteinExistence type="predicted"/>
<evidence type="ECO:0000313" key="3">
    <source>
        <dbReference type="Proteomes" id="UP000324897"/>
    </source>
</evidence>
<sequence length="387" mass="42909">MHSSMSATTTPEAGADIAVDLYPFLRKYKDGRIERFAGSTFVPASEPPARATAGVATRDVVIDPVTGVSARLFLSAAALATSNTLPVIVYFHGGCFCTGSAFSKMFHRYAESLAARAGALVVSVDYRLAPEHPIPAAYDDAWAAFRWAASLSDPWLARHGDPTRVFLAGESAGANIAHNVASRAGSSPDIDIEGLIVLQPFFWGVERLPFETDRRHNDGRHMFSPEKVDTFWPFLTAGLAGNDDPRLNPPAEQVASLPCRRAFVSDLARDRGRRYASWLDFHGRWCREVTLVESDGEDHAFHLYRPRRAAAVALMDSVVQFVNEEPNSVAETTTLLHDATRRMCLAAHRSVVVDRIRKSASLQGRWCGMHWWFDLGRHRHQDHLDWG</sequence>
<dbReference type="EMBL" id="RWGY01000029">
    <property type="protein sequence ID" value="TVU18219.1"/>
    <property type="molecule type" value="Genomic_DNA"/>
</dbReference>
<feature type="domain" description="Alpha/beta hydrolase fold-3" evidence="1">
    <location>
        <begin position="88"/>
        <end position="302"/>
    </location>
</feature>
<dbReference type="Gramene" id="TVU18219">
    <property type="protein sequence ID" value="TVU18219"/>
    <property type="gene ID" value="EJB05_34303"/>
</dbReference>
<dbReference type="SUPFAM" id="SSF53474">
    <property type="entry name" value="alpha/beta-Hydrolases"/>
    <property type="match status" value="1"/>
</dbReference>
<dbReference type="Proteomes" id="UP000324897">
    <property type="component" value="Chromosome 7"/>
</dbReference>
<dbReference type="Pfam" id="PF07859">
    <property type="entry name" value="Abhydrolase_3"/>
    <property type="match status" value="1"/>
</dbReference>
<dbReference type="InterPro" id="IPR050466">
    <property type="entry name" value="Carboxylest/Gibb_receptor"/>
</dbReference>
<dbReference type="PANTHER" id="PTHR23024:SF563">
    <property type="entry name" value="OS09G0435700 PROTEIN"/>
    <property type="match status" value="1"/>
</dbReference>
<gene>
    <name evidence="2" type="ORF">EJB05_34303</name>
</gene>
<dbReference type="InterPro" id="IPR029058">
    <property type="entry name" value="AB_hydrolase_fold"/>
</dbReference>
<dbReference type="AlphaFoldDB" id="A0A5J9U3H5"/>
<organism evidence="2 3">
    <name type="scientific">Eragrostis curvula</name>
    <name type="common">weeping love grass</name>
    <dbReference type="NCBI Taxonomy" id="38414"/>
    <lineage>
        <taxon>Eukaryota</taxon>
        <taxon>Viridiplantae</taxon>
        <taxon>Streptophyta</taxon>
        <taxon>Embryophyta</taxon>
        <taxon>Tracheophyta</taxon>
        <taxon>Spermatophyta</taxon>
        <taxon>Magnoliopsida</taxon>
        <taxon>Liliopsida</taxon>
        <taxon>Poales</taxon>
        <taxon>Poaceae</taxon>
        <taxon>PACMAD clade</taxon>
        <taxon>Chloridoideae</taxon>
        <taxon>Eragrostideae</taxon>
        <taxon>Eragrostidinae</taxon>
        <taxon>Eragrostis</taxon>
    </lineage>
</organism>
<dbReference type="Gene3D" id="3.40.50.1820">
    <property type="entry name" value="alpha/beta hydrolase"/>
    <property type="match status" value="1"/>
</dbReference>
<evidence type="ECO:0000313" key="2">
    <source>
        <dbReference type="EMBL" id="TVU18219.1"/>
    </source>
</evidence>
<name>A0A5J9U3H5_9POAL</name>
<comment type="caution">
    <text evidence="2">The sequence shown here is derived from an EMBL/GenBank/DDBJ whole genome shotgun (WGS) entry which is preliminary data.</text>
</comment>
<dbReference type="InterPro" id="IPR013094">
    <property type="entry name" value="AB_hydrolase_3"/>
</dbReference>